<feature type="region of interest" description="Disordered" evidence="1">
    <location>
        <begin position="371"/>
        <end position="408"/>
    </location>
</feature>
<reference evidence="2" key="1">
    <citation type="submission" date="2019-09" db="EMBL/GenBank/DDBJ databases">
        <authorList>
            <person name="Li J."/>
        </authorList>
    </citation>
    <scope>NUCLEOTIDE SEQUENCE [LARGE SCALE GENOMIC DNA]</scope>
    <source>
        <strain evidence="2">NRBC 14897</strain>
    </source>
</reference>
<dbReference type="RefSeq" id="WP_129185430.1">
    <property type="nucleotide sequence ID" value="NZ_JAGIOG010000001.1"/>
</dbReference>
<feature type="compositionally biased region" description="Basic and acidic residues" evidence="1">
    <location>
        <begin position="399"/>
        <end position="408"/>
    </location>
</feature>
<evidence type="ECO:0000313" key="2">
    <source>
        <dbReference type="EMBL" id="KAA1374908.1"/>
    </source>
</evidence>
<comment type="caution">
    <text evidence="2">The sequence shown here is derived from an EMBL/GenBank/DDBJ whole genome shotgun (WGS) entry which is preliminary data.</text>
</comment>
<evidence type="ECO:0000313" key="3">
    <source>
        <dbReference type="Proteomes" id="UP001515100"/>
    </source>
</evidence>
<dbReference type="AlphaFoldDB" id="A0A641AJL9"/>
<accession>A0A641AJL9</accession>
<protein>
    <submittedName>
        <fullName evidence="2">Uncharacterized protein</fullName>
    </submittedName>
</protein>
<gene>
    <name evidence="2" type="ORF">ESP62_016185</name>
</gene>
<name>A0A641AJL9_9ACTN</name>
<keyword evidence="3" id="KW-1185">Reference proteome</keyword>
<organism evidence="2 3">
    <name type="scientific">Aeromicrobium fastidiosum</name>
    <dbReference type="NCBI Taxonomy" id="52699"/>
    <lineage>
        <taxon>Bacteria</taxon>
        <taxon>Bacillati</taxon>
        <taxon>Actinomycetota</taxon>
        <taxon>Actinomycetes</taxon>
        <taxon>Propionibacteriales</taxon>
        <taxon>Nocardioidaceae</taxon>
        <taxon>Aeromicrobium</taxon>
    </lineage>
</organism>
<proteinExistence type="predicted"/>
<dbReference type="Proteomes" id="UP001515100">
    <property type="component" value="Unassembled WGS sequence"/>
</dbReference>
<sequence>MGRPGLVLVPRDHRRDGVGAGLEVGVGIEGHGVGGRGGGGHLVAAVLVDVDLPQVQVGARLRDDLAPLGHDRRLDETPLHDVDDRVATLDVLRRRVGRPCRQHLLHAEAVRPDPDRVRDGVEGVAVTHELLDDQRVPRCREHLRPREGTQVGGDEAPGGRRGDELVAVLAVVAEDLLADLLGGARGVEIVPQHRQDVLAEVAATGHLEDRQPLVAVVAAAERCHQGREPVEVGDAVPVGDDLHGAVAVVPVNRTVPRGEPVGHPDVDVPRPQLLAARVVRRDAQREPHAAGFVGVERPIDDAEVVALVVRCIGRQVSGVDRLQRPPRESQRRVPRPGPCGQIAVRLVRLWEEAGEDVVELPAHRVDDVRRRVGQDARPVVVPCQRHGRRATGEQDDDADDHRAPPAAR</sequence>
<evidence type="ECO:0000256" key="1">
    <source>
        <dbReference type="SAM" id="MobiDB-lite"/>
    </source>
</evidence>
<dbReference type="EMBL" id="SDPP02000004">
    <property type="protein sequence ID" value="KAA1374908.1"/>
    <property type="molecule type" value="Genomic_DNA"/>
</dbReference>